<dbReference type="RefSeq" id="WP_073286852.1">
    <property type="nucleotide sequence ID" value="NZ_FRCP01000010.1"/>
</dbReference>
<organism evidence="1 2">
    <name type="scientific">Anaerosporobacter mobilis DSM 15930</name>
    <dbReference type="NCBI Taxonomy" id="1120996"/>
    <lineage>
        <taxon>Bacteria</taxon>
        <taxon>Bacillati</taxon>
        <taxon>Bacillota</taxon>
        <taxon>Clostridia</taxon>
        <taxon>Lachnospirales</taxon>
        <taxon>Lachnospiraceae</taxon>
        <taxon>Anaerosporobacter</taxon>
    </lineage>
</organism>
<evidence type="ECO:0000313" key="1">
    <source>
        <dbReference type="EMBL" id="SHM44515.1"/>
    </source>
</evidence>
<dbReference type="Proteomes" id="UP000184038">
    <property type="component" value="Unassembled WGS sequence"/>
</dbReference>
<accession>A0A1M7IUW8</accession>
<sequence>MEKVINLLYDIEEKANRIISRTDEQKNAKRREIDHELSLFESSLTDETNKKIQFLQNQADKELELERKALIDDCAKQIEQLETTFTMNHDALLEHVFQNIIGA</sequence>
<reference evidence="1 2" key="1">
    <citation type="submission" date="2016-11" db="EMBL/GenBank/DDBJ databases">
        <authorList>
            <person name="Jaros S."/>
            <person name="Januszkiewicz K."/>
            <person name="Wedrychowicz H."/>
        </authorList>
    </citation>
    <scope>NUCLEOTIDE SEQUENCE [LARGE SCALE GENOMIC DNA]</scope>
    <source>
        <strain evidence="1 2">DSM 15930</strain>
    </source>
</reference>
<dbReference type="EMBL" id="FRCP01000010">
    <property type="protein sequence ID" value="SHM44515.1"/>
    <property type="molecule type" value="Genomic_DNA"/>
</dbReference>
<dbReference type="AlphaFoldDB" id="A0A1M7IUW8"/>
<proteinExistence type="predicted"/>
<keyword evidence="2" id="KW-1185">Reference proteome</keyword>
<gene>
    <name evidence="1" type="ORF">SAMN02746066_01966</name>
</gene>
<dbReference type="STRING" id="1120996.SAMN02746066_01966"/>
<name>A0A1M7IUW8_9FIRM</name>
<protein>
    <submittedName>
        <fullName evidence="1">Uncharacterized protein</fullName>
    </submittedName>
</protein>
<dbReference type="OrthoDB" id="1910836at2"/>
<evidence type="ECO:0000313" key="2">
    <source>
        <dbReference type="Proteomes" id="UP000184038"/>
    </source>
</evidence>